<dbReference type="HOGENOM" id="CLU_030461_1_1_1"/>
<evidence type="ECO:0000256" key="2">
    <source>
        <dbReference type="ARBA" id="ARBA00023004"/>
    </source>
</evidence>
<keyword evidence="4" id="KW-1185">Reference proteome</keyword>
<dbReference type="OrthoDB" id="10250130at2759"/>
<protein>
    <submittedName>
        <fullName evidence="3">Kelch repeat protein</fullName>
    </submittedName>
</protein>
<dbReference type="AlphaFoldDB" id="C9SNA8"/>
<dbReference type="GO" id="GO:0019760">
    <property type="term" value="P:glucosinolate metabolic process"/>
    <property type="evidence" value="ECO:0007669"/>
    <property type="project" value="UniProtKB-ARBA"/>
</dbReference>
<keyword evidence="1" id="KW-0677">Repeat</keyword>
<dbReference type="EMBL" id="DS985220">
    <property type="protein sequence ID" value="EEY20273.1"/>
    <property type="molecule type" value="Genomic_DNA"/>
</dbReference>
<dbReference type="RefSeq" id="XP_003003940.1">
    <property type="nucleotide sequence ID" value="XM_003003894.1"/>
</dbReference>
<reference evidence="4" key="1">
    <citation type="journal article" date="2011" name="PLoS Pathog.">
        <title>Comparative genomics yields insights into niche adaptation of plant vascular wilt pathogens.</title>
        <authorList>
            <person name="Klosterman S.J."/>
            <person name="Subbarao K.V."/>
            <person name="Kang S."/>
            <person name="Veronese P."/>
            <person name="Gold S.E."/>
            <person name="Thomma B.P.H.J."/>
            <person name="Chen Z."/>
            <person name="Henrissat B."/>
            <person name="Lee Y.-H."/>
            <person name="Park J."/>
            <person name="Garcia-Pedrajas M.D."/>
            <person name="Barbara D.J."/>
            <person name="Anchieta A."/>
            <person name="de Jonge R."/>
            <person name="Santhanam P."/>
            <person name="Maruthachalam K."/>
            <person name="Atallah Z."/>
            <person name="Amyotte S.G."/>
            <person name="Paz Z."/>
            <person name="Inderbitzin P."/>
            <person name="Hayes R.J."/>
            <person name="Heiman D.I."/>
            <person name="Young S."/>
            <person name="Zeng Q."/>
            <person name="Engels R."/>
            <person name="Galagan J."/>
            <person name="Cuomo C.A."/>
            <person name="Dobinson K.F."/>
            <person name="Ma L.-J."/>
        </authorList>
    </citation>
    <scope>NUCLEOTIDE SEQUENCE [LARGE SCALE GENOMIC DNA]</scope>
    <source>
        <strain evidence="4">VaMs.102 / ATCC MYA-4576 / FGSC 10136</strain>
    </source>
</reference>
<dbReference type="PANTHER" id="PTHR47435:SF4">
    <property type="entry name" value="KELCH REPEAT PROTEIN (AFU_ORTHOLOGUE AFUA_5G12780)"/>
    <property type="match status" value="1"/>
</dbReference>
<evidence type="ECO:0000256" key="1">
    <source>
        <dbReference type="ARBA" id="ARBA00022737"/>
    </source>
</evidence>
<dbReference type="Proteomes" id="UP000008698">
    <property type="component" value="Unassembled WGS sequence"/>
</dbReference>
<dbReference type="OMA" id="PRDNDVH"/>
<dbReference type="Pfam" id="PF24681">
    <property type="entry name" value="Kelch_KLHDC2_KLHL20_DRC7"/>
    <property type="match status" value="1"/>
</dbReference>
<sequence>MAFLSAKWLRIASSQRLCRSSQAVSVVDQKTYVFGGELVPREPIGNQIDTVDVENENEKGRKKPMQFHAFANRSANPSVNTIPAPAEAPIPRVGSPSTTINGNIWIFSGRGGLDMKPIEEQGTLWRYEPGAAKWSSVKPADPAAPYPAGRSYHCVTSDGKSKIFIHSGCPETGRLADLWMFDIEDMTWTELPLAPAPSRGGASIAYADGKLYRVNGFDGINEQGGSLDVFDIPSLSWSTMTYNPDNMEGPEARSVGALLPVMIHGSVHLVTMFGERDPSALGHAGAGKMLPDAWAWDIKEGKWQKLRTPGQIPEPRGWFDADVVRGGNKNESIIVHGGLNENNERLGDIWKLVFD</sequence>
<name>C9SNA8_VERA1</name>
<evidence type="ECO:0000313" key="4">
    <source>
        <dbReference type="Proteomes" id="UP000008698"/>
    </source>
</evidence>
<proteinExistence type="predicted"/>
<dbReference type="PANTHER" id="PTHR47435">
    <property type="entry name" value="KELCH REPEAT PROTEIN (AFU_ORTHOLOGUE AFUA_5G12780)"/>
    <property type="match status" value="1"/>
</dbReference>
<dbReference type="KEGG" id="val:VDBG_06383"/>
<evidence type="ECO:0000313" key="3">
    <source>
        <dbReference type="EMBL" id="EEY20273.1"/>
    </source>
</evidence>
<keyword evidence="2" id="KW-0408">Iron</keyword>
<dbReference type="eggNOG" id="KOG0379">
    <property type="taxonomic scope" value="Eukaryota"/>
</dbReference>
<dbReference type="InterPro" id="IPR015915">
    <property type="entry name" value="Kelch-typ_b-propeller"/>
</dbReference>
<dbReference type="GeneID" id="9535534"/>
<accession>C9SNA8</accession>
<dbReference type="Gene3D" id="2.120.10.80">
    <property type="entry name" value="Kelch-type beta propeller"/>
    <property type="match status" value="2"/>
</dbReference>
<gene>
    <name evidence="3" type="ORF">VDBG_06383</name>
</gene>
<dbReference type="SUPFAM" id="SSF117281">
    <property type="entry name" value="Kelch motif"/>
    <property type="match status" value="1"/>
</dbReference>
<organism evidence="4">
    <name type="scientific">Verticillium alfalfae (strain VaMs.102 / ATCC MYA-4576 / FGSC 10136)</name>
    <name type="common">Verticillium wilt of alfalfa</name>
    <name type="synonym">Verticillium albo-atrum</name>
    <dbReference type="NCBI Taxonomy" id="526221"/>
    <lineage>
        <taxon>Eukaryota</taxon>
        <taxon>Fungi</taxon>
        <taxon>Dikarya</taxon>
        <taxon>Ascomycota</taxon>
        <taxon>Pezizomycotina</taxon>
        <taxon>Sordariomycetes</taxon>
        <taxon>Hypocreomycetidae</taxon>
        <taxon>Glomerellales</taxon>
        <taxon>Plectosphaerellaceae</taxon>
        <taxon>Verticillium</taxon>
    </lineage>
</organism>